<dbReference type="HOGENOM" id="CLU_3039610_0_0_11"/>
<name>D4U2A2_9ACTO</name>
<gene>
    <name evidence="1" type="ORF">HMPREF0970_02373</name>
</gene>
<comment type="caution">
    <text evidence="1">The sequence shown here is derived from an EMBL/GenBank/DDBJ whole genome shotgun (WGS) entry which is preliminary data.</text>
</comment>
<dbReference type="Proteomes" id="UP000003150">
    <property type="component" value="Unassembled WGS sequence"/>
</dbReference>
<reference evidence="1 2" key="1">
    <citation type="submission" date="2009-10" db="EMBL/GenBank/DDBJ databases">
        <authorList>
            <person name="Weinstock G."/>
            <person name="Sodergren E."/>
            <person name="Clifton S."/>
            <person name="Fulton L."/>
            <person name="Fulton B."/>
            <person name="Courtney L."/>
            <person name="Fronick C."/>
            <person name="Harrison M."/>
            <person name="Strong C."/>
            <person name="Farmer C."/>
            <person name="Delahaunty K."/>
            <person name="Markovic C."/>
            <person name="Hall O."/>
            <person name="Minx P."/>
            <person name="Tomlinson C."/>
            <person name="Mitreva M."/>
            <person name="Nelson J."/>
            <person name="Hou S."/>
            <person name="Wollam A."/>
            <person name="Pepin K.H."/>
            <person name="Johnson M."/>
            <person name="Bhonagiri V."/>
            <person name="Nash W.E."/>
            <person name="Warren W."/>
            <person name="Chinwalla A."/>
            <person name="Mardis E.R."/>
            <person name="Wilson R.K."/>
        </authorList>
    </citation>
    <scope>NUCLEOTIDE SEQUENCE [LARGE SCALE GENOMIC DNA]</scope>
    <source>
        <strain evidence="1 2">F0309</strain>
    </source>
</reference>
<proteinExistence type="predicted"/>
<dbReference type="EMBL" id="ACYT02000093">
    <property type="protein sequence ID" value="EFF78729.1"/>
    <property type="molecule type" value="Genomic_DNA"/>
</dbReference>
<dbReference type="AlphaFoldDB" id="D4U2A2"/>
<sequence>MHATSVGPGGVGARCGAGSLMVLWGCCSGGWPWPFASRPWDEVWAGYCGFSSFQ</sequence>
<protein>
    <submittedName>
        <fullName evidence="1">Uncharacterized protein</fullName>
    </submittedName>
</protein>
<dbReference type="PATRIC" id="fig|649742.3.peg.1905"/>
<evidence type="ECO:0000313" key="2">
    <source>
        <dbReference type="Proteomes" id="UP000003150"/>
    </source>
</evidence>
<organism evidence="1 2">
    <name type="scientific">Schaalia odontolytica F0309</name>
    <dbReference type="NCBI Taxonomy" id="649742"/>
    <lineage>
        <taxon>Bacteria</taxon>
        <taxon>Bacillati</taxon>
        <taxon>Actinomycetota</taxon>
        <taxon>Actinomycetes</taxon>
        <taxon>Actinomycetales</taxon>
        <taxon>Actinomycetaceae</taxon>
        <taxon>Schaalia</taxon>
    </lineage>
</organism>
<evidence type="ECO:0000313" key="1">
    <source>
        <dbReference type="EMBL" id="EFF78729.1"/>
    </source>
</evidence>
<accession>D4U2A2</accession>